<keyword evidence="7" id="KW-0865">Zymogen</keyword>
<keyword evidence="9" id="KW-0732">Signal</keyword>
<dbReference type="InterPro" id="IPR030400">
    <property type="entry name" value="Sedolisin_dom"/>
</dbReference>
<evidence type="ECO:0000256" key="2">
    <source>
        <dbReference type="ARBA" id="ARBA00022670"/>
    </source>
</evidence>
<keyword evidence="5 8" id="KW-0720">Serine protease</keyword>
<evidence type="ECO:0000256" key="6">
    <source>
        <dbReference type="ARBA" id="ARBA00022837"/>
    </source>
</evidence>
<evidence type="ECO:0000256" key="8">
    <source>
        <dbReference type="PROSITE-ProRule" id="PRU01032"/>
    </source>
</evidence>
<comment type="cofactor">
    <cofactor evidence="8">
        <name>Ca(2+)</name>
        <dbReference type="ChEBI" id="CHEBI:29108"/>
    </cofactor>
    <text evidence="8">Binds 1 Ca(2+) ion per subunit.</text>
</comment>
<sequence>MRTSVLFAGLLSLAAGINGLEVDNVKLFESLNGVPENWHQVSPVNASEVLRFMIAVKQPNKALFEQKLLDISTPGSRSYGKHLKRDEIKALLRPAADSTDSILEWLQKSGVDEADIDDDGDWINFSATVAQAEAMMSTTFNVFRSDIRPSVQKIRTLQYSLPVELHDHVLMVQPTTRFAQVKPERSTILRTERVLETAAANDVEQSCNSTITPTCLRDLYSISGFTPSQNTSFLGVSGFLEEYARYSDLETFNSKYASWAKGQTFDFGSINGSTLPQDTSDDSTEANLDIQYTLPLVHPLGVTYYYTEGRGPLVPDLDQPSTSSNEPYLDYFQALLKKPDSELPRTLTTSYGEDEQSVPESFARSVCDLIGQLGARGVSVLFSSGDTGVGSACQTNDGKNTTRFLPIFPAACPYVTSVGGTVGVEPERAVYFSSGGFSDLWARPSWQDAAVTKYLGILGDKWTGLYNTSGRGFPDVAAQGKGFRVIDQGIDISVGGTSASAPTFASVVALLNAARAEKGLPGLGWLNPWLYSTGVEGLTDIVDGGSTGCTGTDSYSGLDTPYVPYASWNATEGWDPVTGLGTPVFTKLLALATANESTSSSTSAARFARRFSG</sequence>
<dbReference type="PROSITE" id="PS51695">
    <property type="entry name" value="SEDOLISIN"/>
    <property type="match status" value="1"/>
</dbReference>
<evidence type="ECO:0000259" key="10">
    <source>
        <dbReference type="PROSITE" id="PS51695"/>
    </source>
</evidence>
<evidence type="ECO:0000256" key="1">
    <source>
        <dbReference type="ARBA" id="ARBA00004239"/>
    </source>
</evidence>
<evidence type="ECO:0000313" key="11">
    <source>
        <dbReference type="EMBL" id="KAK8244703.1"/>
    </source>
</evidence>
<evidence type="ECO:0000256" key="9">
    <source>
        <dbReference type="SAM" id="SignalP"/>
    </source>
</evidence>
<name>A0ABR1Z152_9PEZI</name>
<protein>
    <submittedName>
        <fullName evidence="11">Tripeptidyl-peptidase-like protein</fullName>
    </submittedName>
</protein>
<gene>
    <name evidence="11" type="ORF">HDK90DRAFT_409266</name>
</gene>
<evidence type="ECO:0000256" key="7">
    <source>
        <dbReference type="ARBA" id="ARBA00023145"/>
    </source>
</evidence>
<keyword evidence="2 8" id="KW-0645">Protease</keyword>
<feature type="active site" description="Charge relay system" evidence="8">
    <location>
        <position position="285"/>
    </location>
</feature>
<keyword evidence="6 8" id="KW-0106">Calcium</keyword>
<dbReference type="PANTHER" id="PTHR14218">
    <property type="entry name" value="PROTEASE S8 TRIPEPTIDYL PEPTIDASE I CLN2"/>
    <property type="match status" value="1"/>
</dbReference>
<dbReference type="InterPro" id="IPR015366">
    <property type="entry name" value="S53_propep"/>
</dbReference>
<keyword evidence="12" id="KW-1185">Reference proteome</keyword>
<keyword evidence="4 8" id="KW-0378">Hydrolase</keyword>
<organism evidence="11 12">
    <name type="scientific">Phyllosticta capitalensis</name>
    <dbReference type="NCBI Taxonomy" id="121624"/>
    <lineage>
        <taxon>Eukaryota</taxon>
        <taxon>Fungi</taxon>
        <taxon>Dikarya</taxon>
        <taxon>Ascomycota</taxon>
        <taxon>Pezizomycotina</taxon>
        <taxon>Dothideomycetes</taxon>
        <taxon>Dothideomycetes incertae sedis</taxon>
        <taxon>Botryosphaeriales</taxon>
        <taxon>Phyllostictaceae</taxon>
        <taxon>Phyllosticta</taxon>
    </lineage>
</organism>
<reference evidence="11 12" key="1">
    <citation type="submission" date="2024-04" db="EMBL/GenBank/DDBJ databases">
        <title>Phyllosticta paracitricarpa is synonymous to the EU quarantine fungus P. citricarpa based on phylogenomic analyses.</title>
        <authorList>
            <consortium name="Lawrence Berkeley National Laboratory"/>
            <person name="Van Ingen-Buijs V.A."/>
            <person name="Van Westerhoven A.C."/>
            <person name="Haridas S."/>
            <person name="Skiadas P."/>
            <person name="Martin F."/>
            <person name="Groenewald J.Z."/>
            <person name="Crous P.W."/>
            <person name="Seidl M.F."/>
        </authorList>
    </citation>
    <scope>NUCLEOTIDE SEQUENCE [LARGE SCALE GENOMIC DNA]</scope>
    <source>
        <strain evidence="11 12">CBS 123374</strain>
    </source>
</reference>
<dbReference type="InterPro" id="IPR050819">
    <property type="entry name" value="Tripeptidyl-peptidase_I"/>
</dbReference>
<dbReference type="PANTHER" id="PTHR14218:SF35">
    <property type="entry name" value="PEPTIDASE S53 DOMAIN-CONTAINING PROTEIN"/>
    <property type="match status" value="1"/>
</dbReference>
<dbReference type="Pfam" id="PF09286">
    <property type="entry name" value="Pro-kuma_activ"/>
    <property type="match status" value="1"/>
</dbReference>
<dbReference type="Gene3D" id="3.40.50.200">
    <property type="entry name" value="Peptidase S8/S53 domain"/>
    <property type="match status" value="1"/>
</dbReference>
<proteinExistence type="predicted"/>
<dbReference type="CDD" id="cd04056">
    <property type="entry name" value="Peptidases_S53"/>
    <property type="match status" value="1"/>
</dbReference>
<comment type="subcellular location">
    <subcellularLocation>
        <location evidence="1">Secreted</location>
        <location evidence="1">Extracellular space</location>
    </subcellularLocation>
</comment>
<accession>A0ABR1Z152</accession>
<evidence type="ECO:0000256" key="4">
    <source>
        <dbReference type="ARBA" id="ARBA00022801"/>
    </source>
</evidence>
<dbReference type="EMBL" id="JBBWRZ010000002">
    <property type="protein sequence ID" value="KAK8244703.1"/>
    <property type="molecule type" value="Genomic_DNA"/>
</dbReference>
<feature type="active site" description="Charge relay system" evidence="8">
    <location>
        <position position="498"/>
    </location>
</feature>
<dbReference type="SMART" id="SM00944">
    <property type="entry name" value="Pro-kuma_activ"/>
    <property type="match status" value="1"/>
</dbReference>
<evidence type="ECO:0000313" key="12">
    <source>
        <dbReference type="Proteomes" id="UP001492380"/>
    </source>
</evidence>
<dbReference type="InterPro" id="IPR036852">
    <property type="entry name" value="Peptidase_S8/S53_dom_sf"/>
</dbReference>
<dbReference type="SUPFAM" id="SSF54897">
    <property type="entry name" value="Protease propeptides/inhibitors"/>
    <property type="match status" value="1"/>
</dbReference>
<comment type="caution">
    <text evidence="11">The sequence shown here is derived from an EMBL/GenBank/DDBJ whole genome shotgun (WGS) entry which is preliminary data.</text>
</comment>
<evidence type="ECO:0000256" key="3">
    <source>
        <dbReference type="ARBA" id="ARBA00022723"/>
    </source>
</evidence>
<dbReference type="CDD" id="cd11377">
    <property type="entry name" value="Pro-peptidase_S53"/>
    <property type="match status" value="1"/>
</dbReference>
<feature type="domain" description="Peptidase S53" evidence="10">
    <location>
        <begin position="210"/>
        <end position="595"/>
    </location>
</feature>
<feature type="binding site" evidence="8">
    <location>
        <position position="541"/>
    </location>
    <ligand>
        <name>Ca(2+)</name>
        <dbReference type="ChEBI" id="CHEBI:29108"/>
    </ligand>
</feature>
<feature type="binding site" evidence="8">
    <location>
        <position position="540"/>
    </location>
    <ligand>
        <name>Ca(2+)</name>
        <dbReference type="ChEBI" id="CHEBI:29108"/>
    </ligand>
</feature>
<feature type="binding site" evidence="8">
    <location>
        <position position="573"/>
    </location>
    <ligand>
        <name>Ca(2+)</name>
        <dbReference type="ChEBI" id="CHEBI:29108"/>
    </ligand>
</feature>
<feature type="signal peptide" evidence="9">
    <location>
        <begin position="1"/>
        <end position="19"/>
    </location>
</feature>
<feature type="chain" id="PRO_5045122573" evidence="9">
    <location>
        <begin position="20"/>
        <end position="613"/>
    </location>
</feature>
<evidence type="ECO:0000256" key="5">
    <source>
        <dbReference type="ARBA" id="ARBA00022825"/>
    </source>
</evidence>
<feature type="binding site" evidence="8">
    <location>
        <position position="575"/>
    </location>
    <ligand>
        <name>Ca(2+)</name>
        <dbReference type="ChEBI" id="CHEBI:29108"/>
    </ligand>
</feature>
<feature type="active site" description="Charge relay system" evidence="8">
    <location>
        <position position="289"/>
    </location>
</feature>
<keyword evidence="3 8" id="KW-0479">Metal-binding</keyword>
<dbReference type="Proteomes" id="UP001492380">
    <property type="component" value="Unassembled WGS sequence"/>
</dbReference>
<dbReference type="SUPFAM" id="SSF52743">
    <property type="entry name" value="Subtilisin-like"/>
    <property type="match status" value="1"/>
</dbReference>